<protein>
    <submittedName>
        <fullName evidence="2">Uncharacterized protein</fullName>
    </submittedName>
</protein>
<comment type="caution">
    <text evidence="2">The sequence shown here is derived from an EMBL/GenBank/DDBJ whole genome shotgun (WGS) entry which is preliminary data.</text>
</comment>
<reference evidence="3" key="1">
    <citation type="submission" date="2024-07" db="EMBL/GenBank/DDBJ databases">
        <title>Two chromosome-level genome assemblies of Korean endemic species Abeliophyllum distichum and Forsythia ovata (Oleaceae).</title>
        <authorList>
            <person name="Jang H."/>
        </authorList>
    </citation>
    <scope>NUCLEOTIDE SEQUENCE [LARGE SCALE GENOMIC DNA]</scope>
</reference>
<dbReference type="AlphaFoldDB" id="A0ABD1RL39"/>
<proteinExistence type="predicted"/>
<name>A0ABD1RL39_9LAMI</name>
<dbReference type="Proteomes" id="UP001604277">
    <property type="component" value="Unassembled WGS sequence"/>
</dbReference>
<sequence>MLPIFAETRDSSDEGPVELGSSSIMDISGYHSGERRKGSARRSKGKAEKNKKCRPFVFSGASCKCGRSISCQSSKLSRRGPELSPVNCMLTKISIGLKPQGNLNILLALVGIDGSGLGLGLIMARKWKTA</sequence>
<keyword evidence="3" id="KW-1185">Reference proteome</keyword>
<evidence type="ECO:0000313" key="3">
    <source>
        <dbReference type="Proteomes" id="UP001604277"/>
    </source>
</evidence>
<organism evidence="2 3">
    <name type="scientific">Forsythia ovata</name>
    <dbReference type="NCBI Taxonomy" id="205694"/>
    <lineage>
        <taxon>Eukaryota</taxon>
        <taxon>Viridiplantae</taxon>
        <taxon>Streptophyta</taxon>
        <taxon>Embryophyta</taxon>
        <taxon>Tracheophyta</taxon>
        <taxon>Spermatophyta</taxon>
        <taxon>Magnoliopsida</taxon>
        <taxon>eudicotyledons</taxon>
        <taxon>Gunneridae</taxon>
        <taxon>Pentapetalae</taxon>
        <taxon>asterids</taxon>
        <taxon>lamiids</taxon>
        <taxon>Lamiales</taxon>
        <taxon>Oleaceae</taxon>
        <taxon>Forsythieae</taxon>
        <taxon>Forsythia</taxon>
    </lineage>
</organism>
<feature type="region of interest" description="Disordered" evidence="1">
    <location>
        <begin position="1"/>
        <end position="50"/>
    </location>
</feature>
<evidence type="ECO:0000313" key="2">
    <source>
        <dbReference type="EMBL" id="KAL2489126.1"/>
    </source>
</evidence>
<evidence type="ECO:0000256" key="1">
    <source>
        <dbReference type="SAM" id="MobiDB-lite"/>
    </source>
</evidence>
<dbReference type="EMBL" id="JBFOLJ010000012">
    <property type="protein sequence ID" value="KAL2489126.1"/>
    <property type="molecule type" value="Genomic_DNA"/>
</dbReference>
<gene>
    <name evidence="2" type="ORF">Fot_42418</name>
</gene>
<accession>A0ABD1RL39</accession>